<dbReference type="InterPro" id="IPR025828">
    <property type="entry name" value="Put_sensor_dom"/>
</dbReference>
<feature type="transmembrane region" description="Helical" evidence="1">
    <location>
        <begin position="108"/>
        <end position="128"/>
    </location>
</feature>
<evidence type="ECO:0000259" key="2">
    <source>
        <dbReference type="Pfam" id="PF13796"/>
    </source>
</evidence>
<name>A0A0P6X8K7_9CHLR</name>
<feature type="domain" description="Putative sensor" evidence="2">
    <location>
        <begin position="114"/>
        <end position="294"/>
    </location>
</feature>
<dbReference type="RefSeq" id="WP_062422477.1">
    <property type="nucleotide sequence ID" value="NZ_BBYA01000010.1"/>
</dbReference>
<comment type="caution">
    <text evidence="3">The sequence shown here is derived from an EMBL/GenBank/DDBJ whole genome shotgun (WGS) entry which is preliminary data.</text>
</comment>
<dbReference type="STRING" id="229920.ADM99_15795"/>
<reference evidence="3 4" key="1">
    <citation type="submission" date="2015-07" db="EMBL/GenBank/DDBJ databases">
        <title>Genome sequence of Leptolinea tardivitalis DSM 16556.</title>
        <authorList>
            <person name="Hemp J."/>
            <person name="Ward L.M."/>
            <person name="Pace L.A."/>
            <person name="Fischer W.W."/>
        </authorList>
    </citation>
    <scope>NUCLEOTIDE SEQUENCE [LARGE SCALE GENOMIC DNA]</scope>
    <source>
        <strain evidence="3 4">YMTK-2</strain>
    </source>
</reference>
<dbReference type="AlphaFoldDB" id="A0A0P6X8K7"/>
<keyword evidence="4" id="KW-1185">Reference proteome</keyword>
<keyword evidence="1" id="KW-0472">Membrane</keyword>
<protein>
    <recommendedName>
        <fullName evidence="2">Putative sensor domain-containing protein</fullName>
    </recommendedName>
</protein>
<feature type="transmembrane region" description="Helical" evidence="1">
    <location>
        <begin position="201"/>
        <end position="234"/>
    </location>
</feature>
<dbReference type="Pfam" id="PF13796">
    <property type="entry name" value="Sensor"/>
    <property type="match status" value="1"/>
</dbReference>
<proteinExistence type="predicted"/>
<dbReference type="Proteomes" id="UP000050430">
    <property type="component" value="Unassembled WGS sequence"/>
</dbReference>
<keyword evidence="1" id="KW-0812">Transmembrane</keyword>
<dbReference type="OrthoDB" id="6271694at2"/>
<evidence type="ECO:0000313" key="3">
    <source>
        <dbReference type="EMBL" id="KPL70574.1"/>
    </source>
</evidence>
<sequence>MITSVDEYLYQLKKNLEGCDSATVQDALSDAEEYLRNSLETIRQSGGGSNETDALAGIIEEFGSPEEFAADYRKIEARVHPAYVPKVSSSGKNSFFNRFFGVFADPSAWSSLVYMLVSLITGILYFTWAMTGLSLSAGLLVLIISLPFIGLFLLSIQGIGLVEGRIVEALLGVRMPRRPVFVDANLGWWARFKMLVSSRHTWLTILYMILMLPLGLIYFSLFIILIALSLGLIAAPLAQLFIPFPIMTIGYSQYYVDPVLGLVSSLIGILIAIGTLNLARIIGRWHGGLAKTMLVIE</sequence>
<feature type="transmembrane region" description="Helical" evidence="1">
    <location>
        <begin position="134"/>
        <end position="156"/>
    </location>
</feature>
<organism evidence="3 4">
    <name type="scientific">Leptolinea tardivitalis</name>
    <dbReference type="NCBI Taxonomy" id="229920"/>
    <lineage>
        <taxon>Bacteria</taxon>
        <taxon>Bacillati</taxon>
        <taxon>Chloroflexota</taxon>
        <taxon>Anaerolineae</taxon>
        <taxon>Anaerolineales</taxon>
        <taxon>Anaerolineaceae</taxon>
        <taxon>Leptolinea</taxon>
    </lineage>
</organism>
<feature type="transmembrane region" description="Helical" evidence="1">
    <location>
        <begin position="254"/>
        <end position="279"/>
    </location>
</feature>
<dbReference type="EMBL" id="LGCK01000014">
    <property type="protein sequence ID" value="KPL70574.1"/>
    <property type="molecule type" value="Genomic_DNA"/>
</dbReference>
<gene>
    <name evidence="3" type="ORF">ADM99_15795</name>
</gene>
<evidence type="ECO:0000256" key="1">
    <source>
        <dbReference type="SAM" id="Phobius"/>
    </source>
</evidence>
<evidence type="ECO:0000313" key="4">
    <source>
        <dbReference type="Proteomes" id="UP000050430"/>
    </source>
</evidence>
<keyword evidence="1" id="KW-1133">Transmembrane helix</keyword>
<accession>A0A0P6X8K7</accession>